<feature type="region of interest" description="Disordered" evidence="1">
    <location>
        <begin position="2432"/>
        <end position="2508"/>
    </location>
</feature>
<dbReference type="Gene3D" id="3.40.50.1820">
    <property type="entry name" value="alpha/beta hydrolase"/>
    <property type="match status" value="1"/>
</dbReference>
<feature type="compositionally biased region" description="Low complexity" evidence="1">
    <location>
        <begin position="701"/>
        <end position="720"/>
    </location>
</feature>
<feature type="region of interest" description="Disordered" evidence="1">
    <location>
        <begin position="41"/>
        <end position="177"/>
    </location>
</feature>
<evidence type="ECO:0000313" key="2">
    <source>
        <dbReference type="EMBL" id="PHJ15753.1"/>
    </source>
</evidence>
<feature type="region of interest" description="Disordered" evidence="1">
    <location>
        <begin position="191"/>
        <end position="222"/>
    </location>
</feature>
<feature type="region of interest" description="Disordered" evidence="1">
    <location>
        <begin position="1771"/>
        <end position="1880"/>
    </location>
</feature>
<dbReference type="OrthoDB" id="332593at2759"/>
<feature type="compositionally biased region" description="Basic and acidic residues" evidence="1">
    <location>
        <begin position="1954"/>
        <end position="1965"/>
    </location>
</feature>
<feature type="compositionally biased region" description="Polar residues" evidence="1">
    <location>
        <begin position="679"/>
        <end position="700"/>
    </location>
</feature>
<dbReference type="EMBL" id="MIGC01007393">
    <property type="protein sequence ID" value="PHJ15753.1"/>
    <property type="molecule type" value="Genomic_DNA"/>
</dbReference>
<feature type="compositionally biased region" description="Basic and acidic residues" evidence="1">
    <location>
        <begin position="1272"/>
        <end position="1288"/>
    </location>
</feature>
<evidence type="ECO:0000256" key="1">
    <source>
        <dbReference type="SAM" id="MobiDB-lite"/>
    </source>
</evidence>
<feature type="compositionally biased region" description="Basic and acidic residues" evidence="1">
    <location>
        <begin position="2942"/>
        <end position="2951"/>
    </location>
</feature>
<feature type="compositionally biased region" description="Basic and acidic residues" evidence="1">
    <location>
        <begin position="1813"/>
        <end position="1822"/>
    </location>
</feature>
<feature type="region of interest" description="Disordered" evidence="1">
    <location>
        <begin position="1701"/>
        <end position="1755"/>
    </location>
</feature>
<feature type="region of interest" description="Disordered" evidence="1">
    <location>
        <begin position="240"/>
        <end position="324"/>
    </location>
</feature>
<feature type="compositionally biased region" description="Basic and acidic residues" evidence="1">
    <location>
        <begin position="2655"/>
        <end position="2664"/>
    </location>
</feature>
<feature type="compositionally biased region" description="Low complexity" evidence="1">
    <location>
        <begin position="280"/>
        <end position="305"/>
    </location>
</feature>
<accession>A0A2C6KH86</accession>
<feature type="region of interest" description="Disordered" evidence="1">
    <location>
        <begin position="352"/>
        <end position="375"/>
    </location>
</feature>
<feature type="compositionally biased region" description="Polar residues" evidence="1">
    <location>
        <begin position="1701"/>
        <end position="1713"/>
    </location>
</feature>
<feature type="compositionally biased region" description="Polar residues" evidence="1">
    <location>
        <begin position="2119"/>
        <end position="2137"/>
    </location>
</feature>
<feature type="compositionally biased region" description="Basic and acidic residues" evidence="1">
    <location>
        <begin position="503"/>
        <end position="514"/>
    </location>
</feature>
<feature type="compositionally biased region" description="Basic and acidic residues" evidence="1">
    <location>
        <begin position="2775"/>
        <end position="2784"/>
    </location>
</feature>
<feature type="region of interest" description="Disordered" evidence="1">
    <location>
        <begin position="2772"/>
        <end position="2954"/>
    </location>
</feature>
<feature type="compositionally biased region" description="Basic and acidic residues" evidence="1">
    <location>
        <begin position="921"/>
        <end position="938"/>
    </location>
</feature>
<feature type="compositionally biased region" description="Basic and acidic residues" evidence="1">
    <location>
        <begin position="1535"/>
        <end position="1553"/>
    </location>
</feature>
<feature type="compositionally biased region" description="Polar residues" evidence="1">
    <location>
        <begin position="2825"/>
        <end position="2841"/>
    </location>
</feature>
<feature type="region of interest" description="Disordered" evidence="1">
    <location>
        <begin position="679"/>
        <end position="772"/>
    </location>
</feature>
<evidence type="ECO:0000313" key="3">
    <source>
        <dbReference type="Proteomes" id="UP000221165"/>
    </source>
</evidence>
<feature type="compositionally biased region" description="Acidic residues" evidence="1">
    <location>
        <begin position="2283"/>
        <end position="2313"/>
    </location>
</feature>
<feature type="compositionally biased region" description="Basic and acidic residues" evidence="1">
    <location>
        <begin position="2709"/>
        <end position="2732"/>
    </location>
</feature>
<feature type="compositionally biased region" description="Basic and acidic residues" evidence="1">
    <location>
        <begin position="2853"/>
        <end position="2862"/>
    </location>
</feature>
<sequence>MVNRGGTMSSSFSVSSSQLDGNLIRCGSEEAEALVMPLSSAGEIPGREEDGFHSAFVGSPRSEGISERTAPTSYAQNRREGQASGSRRVPEEAEGTTTPIGAGVPRPRVELAAPGSLAQSAKDISPAQACASVPHSQTGEVPETGMRPPEPGGRVLRPVSLTSSESDERFGGPLVSPESAADLCRMAGLPSGASFSAVEGGSRTSGEPDRSRRLQRQLKSRTMLLNSLRFTSSLRGCSSAEGASQLSRGDDGTQMTPWNSREGTLSEFSYSGDRDTHSNSGGTPSIAGSGSSGSLKGGLSPTSPSAKRSPMAGSEGKNAFSSAVTGRRLPSVRKLLQTALHARQTAMLRAVSGSMELPERQNSRTRQATSPPVKGLSISAELAPSSSRWESEWNVVEADASWFIGIDENGSAKSTPALGRTAPSWQAGLCYSTRRYGSLDARTLSFYCKMCALFEAHWATIHPLECVVRSAPDESFDLPVSAARARRRRRRLESIGSRSSGDSVEKGSFGKDVEGDAAGSEVSQQVGRFVSLSYLIPSFMLRAFRRLTINKTLLREMMEVFKPSAKRTSKLRRESLLQQNSSGSQACTDSPENAAADSVGRLDAAVPEEGETSAPEVYSSSGARNSHQVSFSPSDSGSCFLSRGDSSSGATVGSCKTSSPSLSSLPQLSLSVRAPSVSQDRCAMSSQSPCYRSPLTSSPTNRLPNPLNLRLRGGRPFLGPSTPIDSSPKSAPPSPGNFLRLPPSARESPAGYPSDTSHPPGHPHGGHTGNKGGTAAFCGARSVFSSADGIASASSRVSGGNGRGQAVHLYLCCGGKDMLALDWLPFISRFLHYALSVKVKNLHSKAADASAAAAAVAAAFSAYSATVDSEAALAGAAAAAAAAATAAEEAAEQSSSDEESTGSASSGRVLTPAVAAAAAAERRWTQSEFGGSKREARKQSKTATGRSAQDACASGKGLSESLGSVGRWRRGPGGAEEEGPTGVKDCRVSSSSAAPATDLCSSDRTLHREPTAADYGGGSMAQVSSRTPPATASPATAATTGRWAQQIEEHGQEVDRGQGVSGTREDSTENGGARGMGDRLLPPAEWPEDSGGEEGGRRKVRPCTSGEFAGLAAAAMRSLQREKAKVRQQMEQQSRTAAGDSGRQHPDLRWGSESPRRRMAPDMSSCAPAAVEYRATSPGVALASSGGAEADQGPVMQMSSGMTGQGETPAEPFTDLPEFRVVPSPVQSDDENERGEGVAAGDIEREMKSTRVMSKKQQHGHQLHKQPLLHGSAEEEDRRARAADRRGDVGTGGEATGKKEMPDACPSIPCEREQSGSKGNFPGIPFGPAAGSSSIEDAAAAKTASPARQGRAKYESHRVVDGPSVCGGQPSPTKPVAFLPSNTTLPWWSVKEVEVPILVYMNAAFVLIDYPGYGGSTGSPSPPGCVAAALRSLNVAVGQLRQQRGQDIQVHVTILGYSLGCAVALRVAQVFCRQMVRQRQREQRVTRRAQRLLARRGLRERGTGDSREDNGSPSRGFGLVNRHVRQPQLSISSVFHDRESRSSGSFSERERDPSPTGRSTVTRSGHGPTRVDPNQSSRATATDESKKQHRFNRGQASDPLDGGQEVSPISRRSGTERLREECRVRPVDSCGFRYKGATGDCATGEGLDVIYTTPDGRPLSSRYHNCATDTEHSLSTVGAPVGCSLSGASFCPVALDRENTTHSASQHASKSNRATGGGDADPWAAPGRCDRPGSGPYDWTSTLPSSTEESGRATERQISFSRLQEFFLRQREEQQTGTSGPPCVDGVPHSPFLSGRPTLEGDYSGEEEQPSALRRDSSEARALRKTAGRPLQPERLHCTTPSSECGRMAPMSDEMPVASGSGSGSSCTPRVDASESYRHQEGVRKLVQAEGTHCTTPPFADECKFSEPGSRSSCVSIEDDVFQDATSCGDVDGKAGRCTSTVGSPGGDQTGGDQVRDNTIGERARLYSHSRGNVLEDRITVEGQERSRSANSPESGTSGGGLSSGGVNSCAVSGDYVSRQVPTPTRSRALPFDVGVNQEMFSSHFRRDESGASGTSASSGGVFLRRRSVGADSGKHIADKHLRSESLSYLESGLHLPESSFSGSGHNLTRSIDRGPSSLRETSSRCSRQRLGFSQKSGPLPCSTGDNSVSVELEIHSTREMTTRLPFGLGRRSVECGKSRRDEGRHLEEEECSEDTKSGHKWKDEPPSSSRGLGCCTPGVDMSEVVPRSSPVLSSNSCSSRSSSAPRTREGESRRSDGKWRGRGVDDDGRCFSSFSESVGGDGEAEDDDEDEDEDEDDDDDWSMGEEDMEGTTEFQEDFELPVALFEFRRLVLVAPFTSTADCAAHYLSVPWAMRGMVEAFISYIQDECTRWDNVASMRKLCDVLNQDPRLFGGLGLYIFHGRDDKIVPLTMGRALAEIALSSCSSMHSHMGTVGGRQDLKAGGRPLFESEDNPSGSRRSSQFSRDTGKGELEEGEDREETDFCSRRGCRTRESSRDSQRGVYKLRRPGREEGQADVILTEQDLLDVLAASAERKTRTDSSPQPQLANKERHAAGVKSDSADSAGTSRRGCGRHHGIAEECQVSQDTFEQEKSRRKNSNTRGSVVPEPLISTVALHRAASPRSEDTRLDHRRSSSAAEAVEDVREHTFEEEEVEEREKDRRVERQLTTVQDQPLVRPKEKRAPLEQDVSAQSKDREWQGEEDREVQEENSMRRHREGEVSKCDQQVRDGETRRIEVALPGREIQEEGGMRALERDYEWLGQPADDAACEIIPEEGDSHVVERISRARSSPGRTTKLSLGSRSAGLQRDRRSRSSHESSFPGLSGDFSQVSPRRTTVSTSCSPCLPSRHTHRGRTNDERHSDAETEASAYGPFQKLLSSAQSDGVGRQCRNDGTRKQLTPRKETRGYRRETSRNKAGGRRAKTSAAGSNAKVGRHMPPFDGVTEEKGNEEQHSRRRKKKSSLFCKFCAFGPHLELIEVGNADHRTICSSPAHQKKIFAALYDEDVVHVIC</sequence>
<feature type="region of interest" description="Disordered" evidence="1">
    <location>
        <begin position="921"/>
        <end position="1161"/>
    </location>
</feature>
<feature type="compositionally biased region" description="Basic and acidic residues" evidence="1">
    <location>
        <begin position="2888"/>
        <end position="2912"/>
    </location>
</feature>
<feature type="compositionally biased region" description="Polar residues" evidence="1">
    <location>
        <begin position="618"/>
        <end position="630"/>
    </location>
</feature>
<protein>
    <submittedName>
        <fullName evidence="2">Uncharacterized protein</fullName>
    </submittedName>
</protein>
<feature type="compositionally biased region" description="Basic residues" evidence="1">
    <location>
        <begin position="1253"/>
        <end position="1264"/>
    </location>
</feature>
<feature type="compositionally biased region" description="Basic and acidic residues" evidence="1">
    <location>
        <begin position="2806"/>
        <end position="2815"/>
    </location>
</feature>
<feature type="compositionally biased region" description="Polar residues" evidence="1">
    <location>
        <begin position="2786"/>
        <end position="2800"/>
    </location>
</feature>
<feature type="region of interest" description="Disordered" evidence="1">
    <location>
        <begin position="491"/>
        <end position="517"/>
    </location>
</feature>
<reference evidence="2 3" key="1">
    <citation type="journal article" date="2017" name="Int. J. Parasitol.">
        <title>The genome of the protozoan parasite Cystoisospora suis and a reverse vaccinology approach to identify vaccine candidates.</title>
        <authorList>
            <person name="Palmieri N."/>
            <person name="Shrestha A."/>
            <person name="Ruttkowski B."/>
            <person name="Beck T."/>
            <person name="Vogl C."/>
            <person name="Tomley F."/>
            <person name="Blake D.P."/>
            <person name="Joachim A."/>
        </authorList>
    </citation>
    <scope>NUCLEOTIDE SEQUENCE [LARGE SCALE GENOMIC DNA]</scope>
    <source>
        <strain evidence="2 3">Wien I</strain>
    </source>
</reference>
<comment type="caution">
    <text evidence="2">The sequence shown here is derived from an EMBL/GenBank/DDBJ whole genome shotgun (WGS) entry which is preliminary data.</text>
</comment>
<feature type="compositionally biased region" description="Polar residues" evidence="1">
    <location>
        <begin position="988"/>
        <end position="1003"/>
    </location>
</feature>
<feature type="compositionally biased region" description="Basic and acidic residues" evidence="1">
    <location>
        <begin position="2622"/>
        <end position="2632"/>
    </location>
</feature>
<dbReference type="RefSeq" id="XP_067917485.1">
    <property type="nucleotide sequence ID" value="XM_068070538.1"/>
</dbReference>
<organism evidence="2 3">
    <name type="scientific">Cystoisospora suis</name>
    <dbReference type="NCBI Taxonomy" id="483139"/>
    <lineage>
        <taxon>Eukaryota</taxon>
        <taxon>Sar</taxon>
        <taxon>Alveolata</taxon>
        <taxon>Apicomplexa</taxon>
        <taxon>Conoidasida</taxon>
        <taxon>Coccidia</taxon>
        <taxon>Eucoccidiorida</taxon>
        <taxon>Eimeriorina</taxon>
        <taxon>Sarcocystidae</taxon>
        <taxon>Cystoisospora</taxon>
    </lineage>
</organism>
<feature type="region of interest" description="Disordered" evidence="1">
    <location>
        <begin position="1253"/>
        <end position="1366"/>
    </location>
</feature>
<feature type="region of interest" description="Disordered" evidence="1">
    <location>
        <begin position="2532"/>
        <end position="2732"/>
    </location>
</feature>
<feature type="compositionally biased region" description="Basic and acidic residues" evidence="1">
    <location>
        <begin position="2172"/>
        <end position="2206"/>
    </location>
</feature>
<feature type="compositionally biased region" description="Low complexity" evidence="1">
    <location>
        <begin position="2223"/>
        <end position="2246"/>
    </location>
</feature>
<feature type="compositionally biased region" description="Polar residues" evidence="1">
    <location>
        <begin position="240"/>
        <end position="269"/>
    </location>
</feature>
<dbReference type="GeneID" id="94433749"/>
<feature type="region of interest" description="Disordered" evidence="1">
    <location>
        <begin position="1493"/>
        <end position="1618"/>
    </location>
</feature>
<feature type="region of interest" description="Disordered" evidence="1">
    <location>
        <begin position="889"/>
        <end position="908"/>
    </location>
</feature>
<feature type="compositionally biased region" description="Basic and acidic residues" evidence="1">
    <location>
        <begin position="1047"/>
        <end position="1056"/>
    </location>
</feature>
<feature type="compositionally biased region" description="Polar residues" evidence="1">
    <location>
        <begin position="576"/>
        <end position="591"/>
    </location>
</feature>
<dbReference type="SUPFAM" id="SSF53474">
    <property type="entry name" value="alpha/beta-Hydrolases"/>
    <property type="match status" value="1"/>
</dbReference>
<feature type="region of interest" description="Disordered" evidence="1">
    <location>
        <begin position="2096"/>
        <end position="2146"/>
    </location>
</feature>
<keyword evidence="3" id="KW-1185">Reference proteome</keyword>
<feature type="compositionally biased region" description="Polar residues" evidence="1">
    <location>
        <begin position="2099"/>
        <end position="2110"/>
    </location>
</feature>
<feature type="compositionally biased region" description="Basic and acidic residues" evidence="1">
    <location>
        <begin position="2247"/>
        <end position="2270"/>
    </location>
</feature>
<feature type="compositionally biased region" description="Basic and acidic residues" evidence="1">
    <location>
        <begin position="1497"/>
        <end position="1510"/>
    </location>
</feature>
<feature type="region of interest" description="Disordered" evidence="1">
    <location>
        <begin position="2164"/>
        <end position="2313"/>
    </location>
</feature>
<feature type="compositionally biased region" description="Basic and acidic residues" evidence="1">
    <location>
        <begin position="1142"/>
        <end position="1160"/>
    </location>
</feature>
<dbReference type="VEuPathDB" id="ToxoDB:CSUI_010434"/>
<dbReference type="Proteomes" id="UP000221165">
    <property type="component" value="Unassembled WGS sequence"/>
</dbReference>
<feature type="compositionally biased region" description="Low complexity" evidence="1">
    <location>
        <begin position="1024"/>
        <end position="1040"/>
    </location>
</feature>
<dbReference type="InterPro" id="IPR029058">
    <property type="entry name" value="AB_hydrolase_fold"/>
</dbReference>
<feature type="region of interest" description="Disordered" evidence="1">
    <location>
        <begin position="1933"/>
        <end position="2006"/>
    </location>
</feature>
<proteinExistence type="predicted"/>
<feature type="compositionally biased region" description="Acidic residues" evidence="1">
    <location>
        <begin position="889"/>
        <end position="900"/>
    </location>
</feature>
<feature type="compositionally biased region" description="Basic and acidic residues" evidence="1">
    <location>
        <begin position="2481"/>
        <end position="2499"/>
    </location>
</feature>
<gene>
    <name evidence="2" type="ORF">CSUI_010434</name>
</gene>
<feature type="region of interest" description="Disordered" evidence="1">
    <location>
        <begin position="564"/>
        <end position="630"/>
    </location>
</feature>
<feature type="compositionally biased region" description="Polar residues" evidence="1">
    <location>
        <begin position="2453"/>
        <end position="2465"/>
    </location>
</feature>
<name>A0A2C6KH86_9APIC</name>
<feature type="compositionally biased region" description="Basic and acidic residues" evidence="1">
    <location>
        <begin position="1974"/>
        <end position="1988"/>
    </location>
</feature>
<feature type="compositionally biased region" description="Polar residues" evidence="1">
    <location>
        <begin position="1739"/>
        <end position="1748"/>
    </location>
</feature>